<feature type="transmembrane region" description="Helical" evidence="1">
    <location>
        <begin position="20"/>
        <end position="38"/>
    </location>
</feature>
<feature type="domain" description="Acyltransferase 3" evidence="2">
    <location>
        <begin position="16"/>
        <end position="356"/>
    </location>
</feature>
<keyword evidence="1" id="KW-1133">Transmembrane helix</keyword>
<feature type="transmembrane region" description="Helical" evidence="1">
    <location>
        <begin position="180"/>
        <end position="198"/>
    </location>
</feature>
<evidence type="ECO:0000259" key="2">
    <source>
        <dbReference type="Pfam" id="PF01757"/>
    </source>
</evidence>
<evidence type="ECO:0000313" key="4">
    <source>
        <dbReference type="Proteomes" id="UP000257004"/>
    </source>
</evidence>
<feature type="transmembrane region" description="Helical" evidence="1">
    <location>
        <begin position="243"/>
        <end position="261"/>
    </location>
</feature>
<protein>
    <submittedName>
        <fullName evidence="3">Peptidoglycan/LPS O-acetylase OafA/YrhL</fullName>
    </submittedName>
</protein>
<keyword evidence="1" id="KW-0812">Transmembrane</keyword>
<keyword evidence="4" id="KW-1185">Reference proteome</keyword>
<comment type="caution">
    <text evidence="3">The sequence shown here is derived from an EMBL/GenBank/DDBJ whole genome shotgun (WGS) entry which is preliminary data.</text>
</comment>
<feature type="transmembrane region" description="Helical" evidence="1">
    <location>
        <begin position="306"/>
        <end position="326"/>
    </location>
</feature>
<dbReference type="GO" id="GO:0016747">
    <property type="term" value="F:acyltransferase activity, transferring groups other than amino-acyl groups"/>
    <property type="evidence" value="ECO:0007669"/>
    <property type="project" value="InterPro"/>
</dbReference>
<dbReference type="PANTHER" id="PTHR23028:SF134">
    <property type="entry name" value="PUTATIVE (AFU_ORTHOLOGUE AFUA_4G08520)-RELATED"/>
    <property type="match status" value="1"/>
</dbReference>
<dbReference type="PANTHER" id="PTHR23028">
    <property type="entry name" value="ACETYLTRANSFERASE"/>
    <property type="match status" value="1"/>
</dbReference>
<dbReference type="Proteomes" id="UP000257004">
    <property type="component" value="Unassembled WGS sequence"/>
</dbReference>
<feature type="transmembrane region" description="Helical" evidence="1">
    <location>
        <begin position="89"/>
        <end position="108"/>
    </location>
</feature>
<accession>A0A3D9G0S4</accession>
<sequence length="379" mass="43199">MSSISTDIKPKKHYEILDGLRGVAAIIVVAFHILEAFNGGSRFKQIINHGYLAVDFFFLLSGFVVAYAYDDRWTKMTQWEFYKRRLIRLQPMVIMGMIIGAIFYYFQASDNLFPMIANMEVWKVIVTMIVGFTLLPIPPSLEIRGWGEMHPLDGPAWSLFFEYIANILYALVFRKFSNKVMSVFVLIFAGMLINYTVFGPKGDVIGGWSLNFEQINIGFTRLLYPFFAGVLLCRLGKLIQIKGAFWVCSLLITIVLAMPRIGDENSLWMNGLYESFCIILIFPLIVAIGAGGVIKNPLSLKICKGLGDISYPIYITHYPLIYWYTAWVVDNKVSLQDGYLIGIGVLIASITIAYLCLKLYDEPVRNWLQSKFQRRKEVA</sequence>
<feature type="transmembrane region" description="Helical" evidence="1">
    <location>
        <begin position="338"/>
        <end position="357"/>
    </location>
</feature>
<reference evidence="3 4" key="1">
    <citation type="submission" date="2018-07" db="EMBL/GenBank/DDBJ databases">
        <title>Genomic Encyclopedia of Archaeal and Bacterial Type Strains, Phase II (KMG-II): from individual species to whole genera.</title>
        <authorList>
            <person name="Goeker M."/>
        </authorList>
    </citation>
    <scope>NUCLEOTIDE SEQUENCE [LARGE SCALE GENOMIC DNA]</scope>
    <source>
        <strain evidence="3 4">DSM 25795</strain>
    </source>
</reference>
<evidence type="ECO:0000256" key="1">
    <source>
        <dbReference type="SAM" id="Phobius"/>
    </source>
</evidence>
<dbReference type="InterPro" id="IPR002656">
    <property type="entry name" value="Acyl_transf_3_dom"/>
</dbReference>
<evidence type="ECO:0000313" key="3">
    <source>
        <dbReference type="EMBL" id="RED26784.1"/>
    </source>
</evidence>
<name>A0A3D9G0S4_9FLAO</name>
<feature type="transmembrane region" description="Helical" evidence="1">
    <location>
        <begin position="50"/>
        <end position="69"/>
    </location>
</feature>
<proteinExistence type="predicted"/>
<dbReference type="Pfam" id="PF01757">
    <property type="entry name" value="Acyl_transf_3"/>
    <property type="match status" value="1"/>
</dbReference>
<keyword evidence="1" id="KW-0472">Membrane</keyword>
<dbReference type="EMBL" id="QRDQ01000007">
    <property type="protein sequence ID" value="RED26784.1"/>
    <property type="molecule type" value="Genomic_DNA"/>
</dbReference>
<feature type="transmembrane region" description="Helical" evidence="1">
    <location>
        <begin position="120"/>
        <end position="137"/>
    </location>
</feature>
<feature type="transmembrane region" description="Helical" evidence="1">
    <location>
        <begin position="157"/>
        <end position="173"/>
    </location>
</feature>
<dbReference type="RefSeq" id="WP_115886854.1">
    <property type="nucleotide sequence ID" value="NZ_QRDQ01000007.1"/>
</dbReference>
<feature type="transmembrane region" description="Helical" evidence="1">
    <location>
        <begin position="273"/>
        <end position="294"/>
    </location>
</feature>
<gene>
    <name evidence="3" type="ORF">BD847_0709</name>
</gene>
<dbReference type="OrthoDB" id="9796461at2"/>
<feature type="transmembrane region" description="Helical" evidence="1">
    <location>
        <begin position="218"/>
        <end position="236"/>
    </location>
</feature>
<dbReference type="AlphaFoldDB" id="A0A3D9G0S4"/>
<organism evidence="3 4">
    <name type="scientific">Flavobacterium cutihirudinis</name>
    <dbReference type="NCBI Taxonomy" id="1265740"/>
    <lineage>
        <taxon>Bacteria</taxon>
        <taxon>Pseudomonadati</taxon>
        <taxon>Bacteroidota</taxon>
        <taxon>Flavobacteriia</taxon>
        <taxon>Flavobacteriales</taxon>
        <taxon>Flavobacteriaceae</taxon>
        <taxon>Flavobacterium</taxon>
    </lineage>
</organism>
<dbReference type="InterPro" id="IPR050879">
    <property type="entry name" value="Acyltransferase_3"/>
</dbReference>